<dbReference type="AlphaFoldDB" id="A0A438CCA9"/>
<proteinExistence type="predicted"/>
<accession>A0A438CCA9</accession>
<protein>
    <submittedName>
        <fullName evidence="2">Uncharacterized protein</fullName>
    </submittedName>
</protein>
<organism evidence="2 3">
    <name type="scientific">Vitis vinifera</name>
    <name type="common">Grape</name>
    <dbReference type="NCBI Taxonomy" id="29760"/>
    <lineage>
        <taxon>Eukaryota</taxon>
        <taxon>Viridiplantae</taxon>
        <taxon>Streptophyta</taxon>
        <taxon>Embryophyta</taxon>
        <taxon>Tracheophyta</taxon>
        <taxon>Spermatophyta</taxon>
        <taxon>Magnoliopsida</taxon>
        <taxon>eudicotyledons</taxon>
        <taxon>Gunneridae</taxon>
        <taxon>Pentapetalae</taxon>
        <taxon>rosids</taxon>
        <taxon>Vitales</taxon>
        <taxon>Vitaceae</taxon>
        <taxon>Viteae</taxon>
        <taxon>Vitis</taxon>
    </lineage>
</organism>
<name>A0A438CCA9_VITVI</name>
<evidence type="ECO:0000313" key="2">
    <source>
        <dbReference type="EMBL" id="RVW20556.1"/>
    </source>
</evidence>
<feature type="compositionally biased region" description="Polar residues" evidence="1">
    <location>
        <begin position="24"/>
        <end position="38"/>
    </location>
</feature>
<gene>
    <name evidence="2" type="ORF">CK203_111436</name>
</gene>
<evidence type="ECO:0000313" key="3">
    <source>
        <dbReference type="Proteomes" id="UP000288805"/>
    </source>
</evidence>
<evidence type="ECO:0000256" key="1">
    <source>
        <dbReference type="SAM" id="MobiDB-lite"/>
    </source>
</evidence>
<comment type="caution">
    <text evidence="2">The sequence shown here is derived from an EMBL/GenBank/DDBJ whole genome shotgun (WGS) entry which is preliminary data.</text>
</comment>
<feature type="region of interest" description="Disordered" evidence="1">
    <location>
        <begin position="1"/>
        <end position="41"/>
    </location>
</feature>
<dbReference type="Proteomes" id="UP000288805">
    <property type="component" value="Unassembled WGS sequence"/>
</dbReference>
<dbReference type="EMBL" id="QGNW01002356">
    <property type="protein sequence ID" value="RVW20556.1"/>
    <property type="molecule type" value="Genomic_DNA"/>
</dbReference>
<sequence length="65" mass="6617">MARIRGGHTDPSASREAKPRASSPWDSFQAPQALTVPSSEGGCPLALLDSWPLGVSADSCPAGAP</sequence>
<reference evidence="2 3" key="1">
    <citation type="journal article" date="2018" name="PLoS Genet.">
        <title>Population sequencing reveals clonal diversity and ancestral inbreeding in the grapevine cultivar Chardonnay.</title>
        <authorList>
            <person name="Roach M.J."/>
            <person name="Johnson D.L."/>
            <person name="Bohlmann J."/>
            <person name="van Vuuren H.J."/>
            <person name="Jones S.J."/>
            <person name="Pretorius I.S."/>
            <person name="Schmidt S.A."/>
            <person name="Borneman A.R."/>
        </authorList>
    </citation>
    <scope>NUCLEOTIDE SEQUENCE [LARGE SCALE GENOMIC DNA]</scope>
    <source>
        <strain evidence="3">cv. Chardonnay</strain>
        <tissue evidence="2">Leaf</tissue>
    </source>
</reference>